<evidence type="ECO:0000313" key="3">
    <source>
        <dbReference type="Proteomes" id="UP001162640"/>
    </source>
</evidence>
<name>A0A9W7B577_9STRA</name>
<proteinExistence type="predicted"/>
<dbReference type="AlphaFoldDB" id="A0A9W7B577"/>
<comment type="caution">
    <text evidence="2">The sequence shown here is derived from an EMBL/GenBank/DDBJ whole genome shotgun (WGS) entry which is preliminary data.</text>
</comment>
<reference evidence="3" key="1">
    <citation type="journal article" date="2023" name="Commun. Biol.">
        <title>Genome analysis of Parmales, the sister group of diatoms, reveals the evolutionary specialization of diatoms from phago-mixotrophs to photoautotrophs.</title>
        <authorList>
            <person name="Ban H."/>
            <person name="Sato S."/>
            <person name="Yoshikawa S."/>
            <person name="Yamada K."/>
            <person name="Nakamura Y."/>
            <person name="Ichinomiya M."/>
            <person name="Sato N."/>
            <person name="Blanc-Mathieu R."/>
            <person name="Endo H."/>
            <person name="Kuwata A."/>
            <person name="Ogata H."/>
        </authorList>
    </citation>
    <scope>NUCLEOTIDE SEQUENCE [LARGE SCALE GENOMIC DNA]</scope>
</reference>
<feature type="region of interest" description="Disordered" evidence="1">
    <location>
        <begin position="36"/>
        <end position="65"/>
    </location>
</feature>
<gene>
    <name evidence="2" type="ORF">TL16_g08282</name>
</gene>
<accession>A0A9W7B577</accession>
<dbReference type="Proteomes" id="UP001162640">
    <property type="component" value="Unassembled WGS sequence"/>
</dbReference>
<dbReference type="EMBL" id="BLQM01000271">
    <property type="protein sequence ID" value="GMH79810.1"/>
    <property type="molecule type" value="Genomic_DNA"/>
</dbReference>
<protein>
    <submittedName>
        <fullName evidence="2">Uncharacterized protein</fullName>
    </submittedName>
</protein>
<sequence length="138" mass="15651">MVIHESTDYQHNRNYSNQRSEALKIAEIVNSYIASAAKKRGKSDDTAETVGSQTSDTIFPPELLTPESRDEQLMLLVERNQNKTDVEQLAEELLFMELVTAGNGATGDNEKMRLTELSGMEEADLRKLRDEQREVFTK</sequence>
<evidence type="ECO:0000256" key="1">
    <source>
        <dbReference type="SAM" id="MobiDB-lite"/>
    </source>
</evidence>
<organism evidence="2 3">
    <name type="scientific">Triparma laevis f. inornata</name>
    <dbReference type="NCBI Taxonomy" id="1714386"/>
    <lineage>
        <taxon>Eukaryota</taxon>
        <taxon>Sar</taxon>
        <taxon>Stramenopiles</taxon>
        <taxon>Ochrophyta</taxon>
        <taxon>Bolidophyceae</taxon>
        <taxon>Parmales</taxon>
        <taxon>Triparmaceae</taxon>
        <taxon>Triparma</taxon>
    </lineage>
</organism>
<evidence type="ECO:0000313" key="2">
    <source>
        <dbReference type="EMBL" id="GMH79810.1"/>
    </source>
</evidence>